<reference evidence="1 2" key="1">
    <citation type="submission" date="2019-12" db="EMBL/GenBank/DDBJ databases">
        <title>Novel species isolated from a subtropical stream in China.</title>
        <authorList>
            <person name="Lu H."/>
        </authorList>
    </citation>
    <scope>NUCLEOTIDE SEQUENCE [LARGE SCALE GENOMIC DNA]</scope>
    <source>
        <strain evidence="1 2">DS3</strain>
    </source>
</reference>
<sequence length="163" mass="18714">MVLFLDFDGVLHEYDASERSLLRHVPLLSNVLRQHMDIDVVIASDWRKSHTLIQLAAYFPNDLHNRFVGVTSEGPARVRQRERECWRWLCDHLRANERWIAIDDNLNNFGPDLPGLGAVLFVDPATGLDAQACSLLQVMIQTAAQGAQFCYERETIRGWPLWT</sequence>
<name>A0A6N9HLL6_9BURK</name>
<dbReference type="Pfam" id="PF18143">
    <property type="entry name" value="HAD_SAK_2"/>
    <property type="match status" value="1"/>
</dbReference>
<dbReference type="EMBL" id="WWCJ01000018">
    <property type="protein sequence ID" value="MYN04548.1"/>
    <property type="molecule type" value="Genomic_DNA"/>
</dbReference>
<accession>A0A6N9HLL6</accession>
<comment type="caution">
    <text evidence="1">The sequence shown here is derived from an EMBL/GenBank/DDBJ whole genome shotgun (WGS) entry which is preliminary data.</text>
</comment>
<evidence type="ECO:0000313" key="1">
    <source>
        <dbReference type="EMBL" id="MYN04548.1"/>
    </source>
</evidence>
<evidence type="ECO:0008006" key="3">
    <source>
        <dbReference type="Google" id="ProtNLM"/>
    </source>
</evidence>
<protein>
    <recommendedName>
        <fullName evidence="3">HAD family hydrolase</fullName>
    </recommendedName>
</protein>
<organism evidence="1 2">
    <name type="scientific">Pseudoduganella guangdongensis</name>
    <dbReference type="NCBI Taxonomy" id="2692179"/>
    <lineage>
        <taxon>Bacteria</taxon>
        <taxon>Pseudomonadati</taxon>
        <taxon>Pseudomonadota</taxon>
        <taxon>Betaproteobacteria</taxon>
        <taxon>Burkholderiales</taxon>
        <taxon>Oxalobacteraceae</taxon>
        <taxon>Telluria group</taxon>
        <taxon>Pseudoduganella</taxon>
    </lineage>
</organism>
<keyword evidence="2" id="KW-1185">Reference proteome</keyword>
<dbReference type="AlphaFoldDB" id="A0A6N9HLL6"/>
<proteinExistence type="predicted"/>
<gene>
    <name evidence="1" type="ORF">GTP41_20865</name>
</gene>
<dbReference type="RefSeq" id="WP_161027511.1">
    <property type="nucleotide sequence ID" value="NZ_WWCJ01000018.1"/>
</dbReference>
<evidence type="ECO:0000313" key="2">
    <source>
        <dbReference type="Proteomes" id="UP000448575"/>
    </source>
</evidence>
<dbReference type="Proteomes" id="UP000448575">
    <property type="component" value="Unassembled WGS sequence"/>
</dbReference>